<keyword evidence="5" id="KW-0862">Zinc</keyword>
<dbReference type="GO" id="GO:0061630">
    <property type="term" value="F:ubiquitin protein ligase activity"/>
    <property type="evidence" value="ECO:0007669"/>
    <property type="project" value="TreeGrafter"/>
</dbReference>
<evidence type="ECO:0000256" key="6">
    <source>
        <dbReference type="PROSITE-ProRule" id="PRU00175"/>
    </source>
</evidence>
<dbReference type="SMART" id="SM00184">
    <property type="entry name" value="RING"/>
    <property type="match status" value="1"/>
</dbReference>
<evidence type="ECO:0000256" key="2">
    <source>
        <dbReference type="ARBA" id="ARBA00022723"/>
    </source>
</evidence>
<dbReference type="InterPro" id="IPR013083">
    <property type="entry name" value="Znf_RING/FYVE/PHD"/>
</dbReference>
<reference evidence="10" key="1">
    <citation type="journal article" date="2013" name="Genetics">
        <title>The draft genome and transcriptome of Panagrellus redivivus are shaped by the harsh demands of a free-living lifestyle.</title>
        <authorList>
            <person name="Srinivasan J."/>
            <person name="Dillman A.R."/>
            <person name="Macchietto M.G."/>
            <person name="Heikkinen L."/>
            <person name="Lakso M."/>
            <person name="Fracchia K.M."/>
            <person name="Antoshechkin I."/>
            <person name="Mortazavi A."/>
            <person name="Wong G."/>
            <person name="Sternberg P.W."/>
        </authorList>
    </citation>
    <scope>NUCLEOTIDE SEQUENCE [LARGE SCALE GENOMIC DNA]</scope>
    <source>
        <strain evidence="10">MT8872</strain>
    </source>
</reference>
<dbReference type="GO" id="GO:0005829">
    <property type="term" value="C:cytosol"/>
    <property type="evidence" value="ECO:0007669"/>
    <property type="project" value="TreeGrafter"/>
</dbReference>
<dbReference type="WBParaSite" id="Pan_g23238.t1">
    <property type="protein sequence ID" value="Pan_g23238.t1"/>
    <property type="gene ID" value="Pan_g23238"/>
</dbReference>
<dbReference type="Proteomes" id="UP000492821">
    <property type="component" value="Unassembled WGS sequence"/>
</dbReference>
<feature type="transmembrane region" description="Helical" evidence="8">
    <location>
        <begin position="80"/>
        <end position="101"/>
    </location>
</feature>
<dbReference type="GO" id="GO:0000151">
    <property type="term" value="C:ubiquitin ligase complex"/>
    <property type="evidence" value="ECO:0007669"/>
    <property type="project" value="TreeGrafter"/>
</dbReference>
<keyword evidence="8" id="KW-0812">Transmembrane</keyword>
<evidence type="ECO:0000313" key="10">
    <source>
        <dbReference type="Proteomes" id="UP000492821"/>
    </source>
</evidence>
<keyword evidence="10" id="KW-1185">Reference proteome</keyword>
<feature type="domain" description="RING-type" evidence="9">
    <location>
        <begin position="329"/>
        <end position="367"/>
    </location>
</feature>
<keyword evidence="4" id="KW-0833">Ubl conjugation pathway</keyword>
<protein>
    <submittedName>
        <fullName evidence="11">RING-type domain-containing protein</fullName>
    </submittedName>
</protein>
<reference evidence="11" key="2">
    <citation type="submission" date="2020-10" db="UniProtKB">
        <authorList>
            <consortium name="WormBaseParasite"/>
        </authorList>
    </citation>
    <scope>IDENTIFICATION</scope>
</reference>
<feature type="region of interest" description="Disordered" evidence="7">
    <location>
        <begin position="488"/>
        <end position="509"/>
    </location>
</feature>
<dbReference type="PANTHER" id="PTHR15067">
    <property type="entry name" value="E3 UBIQUITIN-PROTEIN LIGASE RNF8"/>
    <property type="match status" value="1"/>
</dbReference>
<organism evidence="10 11">
    <name type="scientific">Panagrellus redivivus</name>
    <name type="common">Microworm</name>
    <dbReference type="NCBI Taxonomy" id="6233"/>
    <lineage>
        <taxon>Eukaryota</taxon>
        <taxon>Metazoa</taxon>
        <taxon>Ecdysozoa</taxon>
        <taxon>Nematoda</taxon>
        <taxon>Chromadorea</taxon>
        <taxon>Rhabditida</taxon>
        <taxon>Tylenchina</taxon>
        <taxon>Panagrolaimomorpha</taxon>
        <taxon>Panagrolaimoidea</taxon>
        <taxon>Panagrolaimidae</taxon>
        <taxon>Panagrellus</taxon>
    </lineage>
</organism>
<feature type="compositionally biased region" description="Polar residues" evidence="7">
    <location>
        <begin position="496"/>
        <end position="509"/>
    </location>
</feature>
<dbReference type="GO" id="GO:0016567">
    <property type="term" value="P:protein ubiquitination"/>
    <property type="evidence" value="ECO:0007669"/>
    <property type="project" value="TreeGrafter"/>
</dbReference>
<feature type="transmembrane region" description="Helical" evidence="8">
    <location>
        <begin position="20"/>
        <end position="39"/>
    </location>
</feature>
<dbReference type="CDD" id="cd16455">
    <property type="entry name" value="RING-H2_AMFR"/>
    <property type="match status" value="1"/>
</dbReference>
<evidence type="ECO:0000256" key="8">
    <source>
        <dbReference type="SAM" id="Phobius"/>
    </source>
</evidence>
<feature type="transmembrane region" description="Helical" evidence="8">
    <location>
        <begin position="183"/>
        <end position="204"/>
    </location>
</feature>
<keyword evidence="1" id="KW-0808">Transferase</keyword>
<keyword evidence="2" id="KW-0479">Metal-binding</keyword>
<proteinExistence type="predicted"/>
<name>A0A7E4VNB6_PANRE</name>
<accession>A0A7E4VNB6</accession>
<evidence type="ECO:0000256" key="5">
    <source>
        <dbReference type="ARBA" id="ARBA00022833"/>
    </source>
</evidence>
<dbReference type="AlphaFoldDB" id="A0A7E4VNB6"/>
<dbReference type="PROSITE" id="PS50089">
    <property type="entry name" value="ZF_RING_2"/>
    <property type="match status" value="1"/>
</dbReference>
<dbReference type="Pfam" id="PF13639">
    <property type="entry name" value="zf-RING_2"/>
    <property type="match status" value="1"/>
</dbReference>
<dbReference type="PANTHER" id="PTHR15067:SF4">
    <property type="entry name" value="E3 UBIQUITIN-PROTEIN LIGASE RNF8"/>
    <property type="match status" value="1"/>
</dbReference>
<dbReference type="Gene3D" id="3.30.40.10">
    <property type="entry name" value="Zinc/RING finger domain, C3HC4 (zinc finger)"/>
    <property type="match status" value="1"/>
</dbReference>
<evidence type="ECO:0000259" key="9">
    <source>
        <dbReference type="PROSITE" id="PS50089"/>
    </source>
</evidence>
<dbReference type="GO" id="GO:0006511">
    <property type="term" value="P:ubiquitin-dependent protein catabolic process"/>
    <property type="evidence" value="ECO:0007669"/>
    <property type="project" value="TreeGrafter"/>
</dbReference>
<dbReference type="GO" id="GO:0008270">
    <property type="term" value="F:zinc ion binding"/>
    <property type="evidence" value="ECO:0007669"/>
    <property type="project" value="UniProtKB-KW"/>
</dbReference>
<keyword evidence="8" id="KW-1133">Transmembrane helix</keyword>
<evidence type="ECO:0000256" key="3">
    <source>
        <dbReference type="ARBA" id="ARBA00022771"/>
    </source>
</evidence>
<evidence type="ECO:0000256" key="7">
    <source>
        <dbReference type="SAM" id="MobiDB-lite"/>
    </source>
</evidence>
<evidence type="ECO:0000256" key="1">
    <source>
        <dbReference type="ARBA" id="ARBA00022679"/>
    </source>
</evidence>
<keyword evidence="8" id="KW-0472">Membrane</keyword>
<sequence length="550" mass="61912">MPAIVIRGFGTLPSVPIPSLRSYLTFSSFIFLSGFYYYYMVIKSANISSPFGNGTEAPDGTTALPMTIDTLRTVLGKHPLLYYVLLNTLCAFIMFIGHLGVDLVVGPTTTQENVQLHNMYLKVMQYKFVYTLLVSSNGIFEDFVNFLPWMLSYLVATTMLKLIDGRVSNPQHATAQHVTIFRAVACVIWIIGMTLLAGFNLLFVNNLDSAFSVLMILDCVKVFICGVHVLQKIHVLVTRPLSDTASVYMSLFHSMSEDLMDVFSVYHVYRYGHSWPTIACILMVMQFRLSMLSVADTLKKYVRHQRIVAHINETYPEATKEDLLKHDSCTICWDLMDKARKLPCGHIFHEVCLRRWLQQDSSCAVCRTALSLHLNQLLRDDIQVEDEIGTNTLRDIVRLARWINRDNFEPALSQTQVDDMTLRIRNIFPQYAENAVVNAVRLTGNLDLAVDYLLANVQGPAGDGHAEEDAGLDSDSSAESYTVDDAPAAPEAQAFQLPSSSRPTYEDNSNDSWFVIQRRRLIDDCRRKYLASARADDLQAGFSTGSKKAD</sequence>
<dbReference type="SUPFAM" id="SSF57850">
    <property type="entry name" value="RING/U-box"/>
    <property type="match status" value="1"/>
</dbReference>
<dbReference type="InterPro" id="IPR001841">
    <property type="entry name" value="Znf_RING"/>
</dbReference>
<evidence type="ECO:0000256" key="4">
    <source>
        <dbReference type="ARBA" id="ARBA00022786"/>
    </source>
</evidence>
<evidence type="ECO:0000313" key="11">
    <source>
        <dbReference type="WBParaSite" id="Pan_g23238.t1"/>
    </source>
</evidence>
<feature type="region of interest" description="Disordered" evidence="7">
    <location>
        <begin position="463"/>
        <end position="482"/>
    </location>
</feature>
<feature type="transmembrane region" description="Helical" evidence="8">
    <location>
        <begin position="210"/>
        <end position="230"/>
    </location>
</feature>
<keyword evidence="3 6" id="KW-0863">Zinc-finger</keyword>